<dbReference type="GO" id="GO:0071565">
    <property type="term" value="C:nBAF complex"/>
    <property type="evidence" value="ECO:0007669"/>
    <property type="project" value="TreeGrafter"/>
</dbReference>
<evidence type="ECO:0000256" key="2">
    <source>
        <dbReference type="ARBA" id="ARBA00023242"/>
    </source>
</evidence>
<organism evidence="6">
    <name type="scientific">Onchocerca flexuosa</name>
    <dbReference type="NCBI Taxonomy" id="387005"/>
    <lineage>
        <taxon>Eukaryota</taxon>
        <taxon>Metazoa</taxon>
        <taxon>Ecdysozoa</taxon>
        <taxon>Nematoda</taxon>
        <taxon>Chromadorea</taxon>
        <taxon>Rhabditida</taxon>
        <taxon>Spirurina</taxon>
        <taxon>Spiruromorpha</taxon>
        <taxon>Filarioidea</taxon>
        <taxon>Onchocercidae</taxon>
        <taxon>Onchocerca</taxon>
    </lineage>
</organism>
<gene>
    <name evidence="4" type="ORF">OFLC_LOCUS9805</name>
</gene>
<dbReference type="AlphaFoldDB" id="A0A183HQP6"/>
<dbReference type="STRING" id="387005.A0A183HQP6"/>
<comment type="subcellular location">
    <subcellularLocation>
        <location evidence="1">Nucleus</location>
    </subcellularLocation>
</comment>
<reference evidence="6" key="1">
    <citation type="submission" date="2016-06" db="UniProtKB">
        <authorList>
            <consortium name="WormBaseParasite"/>
        </authorList>
    </citation>
    <scope>IDENTIFICATION</scope>
</reference>
<dbReference type="GO" id="GO:0016514">
    <property type="term" value="C:SWI/SNF complex"/>
    <property type="evidence" value="ECO:0007669"/>
    <property type="project" value="InterPro"/>
</dbReference>
<dbReference type="GO" id="GO:0045893">
    <property type="term" value="P:positive regulation of DNA-templated transcription"/>
    <property type="evidence" value="ECO:0007669"/>
    <property type="project" value="TreeGrafter"/>
</dbReference>
<evidence type="ECO:0000259" key="3">
    <source>
        <dbReference type="Pfam" id="PF12031"/>
    </source>
</evidence>
<sequence>MRIIPSDVEKFGDEDDYKKVVELKTVRPTALCVRDESRLQLVSYTLSIARLTSSVEQVRRCLAVSNVLRGLSFLPGNEGPMAKHAGLLYIIGRLLRLYTDERILKLPGSLVKQLSKNEEIQSVSSIGTLSEANRRLMEPGDLLESDDDNALLLFETACQLREDAFVTLVHISVQLDMIEFESDVAWPLFDSLIHWCVSKCAEAKDPLTSAGVSPRCSFFHMWLIYLKSFLA</sequence>
<dbReference type="Proteomes" id="UP000267606">
    <property type="component" value="Unassembled WGS sequence"/>
</dbReference>
<protein>
    <submittedName>
        <fullName evidence="6">BAF250_C domain-containing protein</fullName>
    </submittedName>
</protein>
<dbReference type="GO" id="GO:0005654">
    <property type="term" value="C:nucleoplasm"/>
    <property type="evidence" value="ECO:0007669"/>
    <property type="project" value="TreeGrafter"/>
</dbReference>
<dbReference type="InterPro" id="IPR033388">
    <property type="entry name" value="BAF250_C"/>
</dbReference>
<dbReference type="GO" id="GO:0006338">
    <property type="term" value="P:chromatin remodeling"/>
    <property type="evidence" value="ECO:0007669"/>
    <property type="project" value="InterPro"/>
</dbReference>
<dbReference type="WBParaSite" id="OFLC_0000980701-mRNA-1">
    <property type="protein sequence ID" value="OFLC_0000980701-mRNA-1"/>
    <property type="gene ID" value="OFLC_0000980701"/>
</dbReference>
<reference evidence="4 5" key="2">
    <citation type="submission" date="2018-11" db="EMBL/GenBank/DDBJ databases">
        <authorList>
            <consortium name="Pathogen Informatics"/>
        </authorList>
    </citation>
    <scope>NUCLEOTIDE SEQUENCE [LARGE SCALE GENOMIC DNA]</scope>
</reference>
<dbReference type="EMBL" id="UZAJ01012441">
    <property type="protein sequence ID" value="VDO63474.1"/>
    <property type="molecule type" value="Genomic_DNA"/>
</dbReference>
<evidence type="ECO:0000256" key="1">
    <source>
        <dbReference type="ARBA" id="ARBA00004123"/>
    </source>
</evidence>
<dbReference type="GO" id="GO:0035060">
    <property type="term" value="C:brahma complex"/>
    <property type="evidence" value="ECO:0007669"/>
    <property type="project" value="InterPro"/>
</dbReference>
<dbReference type="GO" id="GO:0031491">
    <property type="term" value="F:nucleosome binding"/>
    <property type="evidence" value="ECO:0007669"/>
    <property type="project" value="TreeGrafter"/>
</dbReference>
<dbReference type="PANTHER" id="PTHR12656">
    <property type="entry name" value="BRG-1 ASSOCIATED FACTOR 250 BAF250"/>
    <property type="match status" value="1"/>
</dbReference>
<dbReference type="Pfam" id="PF12031">
    <property type="entry name" value="BAF250_C"/>
    <property type="match status" value="1"/>
</dbReference>
<keyword evidence="2" id="KW-0539">Nucleus</keyword>
<evidence type="ECO:0000313" key="4">
    <source>
        <dbReference type="EMBL" id="VDO63474.1"/>
    </source>
</evidence>
<dbReference type="PANTHER" id="PTHR12656:SF5">
    <property type="entry name" value="TRITHORAX GROUP PROTEIN OSA"/>
    <property type="match status" value="1"/>
</dbReference>
<feature type="domain" description="SWI/SNF-like complex subunit BAF250 C-terminal" evidence="3">
    <location>
        <begin position="59"/>
        <end position="214"/>
    </location>
</feature>
<evidence type="ECO:0000313" key="5">
    <source>
        <dbReference type="Proteomes" id="UP000267606"/>
    </source>
</evidence>
<dbReference type="InterPro" id="IPR021906">
    <property type="entry name" value="BAF250/Osa"/>
</dbReference>
<dbReference type="GO" id="GO:0006357">
    <property type="term" value="P:regulation of transcription by RNA polymerase II"/>
    <property type="evidence" value="ECO:0007669"/>
    <property type="project" value="TreeGrafter"/>
</dbReference>
<accession>A0A183HQP6</accession>
<proteinExistence type="predicted"/>
<name>A0A183HQP6_9BILA</name>
<evidence type="ECO:0000313" key="6">
    <source>
        <dbReference type="WBParaSite" id="OFLC_0000980701-mRNA-1"/>
    </source>
</evidence>
<keyword evidence="5" id="KW-1185">Reference proteome</keyword>